<organism evidence="1 2">
    <name type="scientific">Microvirga mediterraneensis</name>
    <dbReference type="NCBI Taxonomy" id="2754695"/>
    <lineage>
        <taxon>Bacteria</taxon>
        <taxon>Pseudomonadati</taxon>
        <taxon>Pseudomonadota</taxon>
        <taxon>Alphaproteobacteria</taxon>
        <taxon>Hyphomicrobiales</taxon>
        <taxon>Methylobacteriaceae</taxon>
        <taxon>Microvirga</taxon>
    </lineage>
</organism>
<evidence type="ECO:0000313" key="2">
    <source>
        <dbReference type="Proteomes" id="UP000572984"/>
    </source>
</evidence>
<accession>A0A838BSR9</accession>
<name>A0A838BSR9_9HYPH</name>
<dbReference type="AlphaFoldDB" id="A0A838BSR9"/>
<dbReference type="Proteomes" id="UP000572984">
    <property type="component" value="Unassembled WGS sequence"/>
</dbReference>
<comment type="caution">
    <text evidence="1">The sequence shown here is derived from an EMBL/GenBank/DDBJ whole genome shotgun (WGS) entry which is preliminary data.</text>
</comment>
<sequence>MKKIPDTIMEKAVVGDRGIIVFFSGNWSVVPRKRAPFASMQSTKIFRQFSPAVMLFLAWIAAFSASNSHPAPAREYCCCDKPCASKTKSGLAVVLQPASNVSGKIKDTEKRRTADNKQVWKDCSPESEIKKDRARQLTTLIGLSEKFGDSLSNAFAKNIAEGIKTDISHVIGRVFLTCFALNALQRISLL</sequence>
<dbReference type="RefSeq" id="WP_181053479.1">
    <property type="nucleotide sequence ID" value="NZ_JACDXJ010000001.1"/>
</dbReference>
<protein>
    <submittedName>
        <fullName evidence="1">Uncharacterized protein</fullName>
    </submittedName>
</protein>
<reference evidence="1 2" key="1">
    <citation type="submission" date="2020-07" db="EMBL/GenBank/DDBJ databases">
        <title>Draft genome and description of Microvirga mediterraneensis Marseille-Q2068 sp. nov.</title>
        <authorList>
            <person name="Boxberger M."/>
        </authorList>
    </citation>
    <scope>NUCLEOTIDE SEQUENCE [LARGE SCALE GENOMIC DNA]</scope>
    <source>
        <strain evidence="1 2">Marseille-Q2068</strain>
    </source>
</reference>
<dbReference type="EMBL" id="JACDXJ010000001">
    <property type="protein sequence ID" value="MBA1158052.1"/>
    <property type="molecule type" value="Genomic_DNA"/>
</dbReference>
<gene>
    <name evidence="1" type="ORF">H0S73_18245</name>
</gene>
<proteinExistence type="predicted"/>
<keyword evidence="2" id="KW-1185">Reference proteome</keyword>
<evidence type="ECO:0000313" key="1">
    <source>
        <dbReference type="EMBL" id="MBA1158052.1"/>
    </source>
</evidence>